<evidence type="ECO:0000259" key="4">
    <source>
        <dbReference type="Pfam" id="PF25145"/>
    </source>
</evidence>
<dbReference type="SUPFAM" id="SSF141322">
    <property type="entry name" value="NfeD domain-like"/>
    <property type="match status" value="1"/>
</dbReference>
<reference evidence="5 6" key="1">
    <citation type="submission" date="2014-08" db="EMBL/GenBank/DDBJ databases">
        <title>Genomic and Phenotypic Diversity of Colwellia psychrerythraea strains from Disparate Marine Basins.</title>
        <authorList>
            <person name="Techtmann S.M."/>
            <person name="Stelling S.C."/>
            <person name="Utturkar S.M."/>
            <person name="Alshibli N."/>
            <person name="Harris A."/>
            <person name="Brown S.D."/>
            <person name="Hazen T.C."/>
        </authorList>
    </citation>
    <scope>NUCLEOTIDE SEQUENCE [LARGE SCALE GENOMIC DNA]</scope>
    <source>
        <strain evidence="5 6">ND2E</strain>
    </source>
</reference>
<feature type="transmembrane region" description="Helical" evidence="1">
    <location>
        <begin position="300"/>
        <end position="317"/>
    </location>
</feature>
<dbReference type="InterPro" id="IPR056739">
    <property type="entry name" value="NfeD_membrane"/>
</dbReference>
<dbReference type="CDD" id="cd07020">
    <property type="entry name" value="Clp_protease_NfeD_1"/>
    <property type="match status" value="1"/>
</dbReference>
<protein>
    <submittedName>
        <fullName evidence="5">Uncharacterized protein</fullName>
    </submittedName>
</protein>
<dbReference type="Pfam" id="PF24961">
    <property type="entry name" value="NfeD_membrane"/>
    <property type="match status" value="1"/>
</dbReference>
<dbReference type="PATRIC" id="fig|28229.4.peg.3273"/>
<evidence type="ECO:0000259" key="3">
    <source>
        <dbReference type="Pfam" id="PF24961"/>
    </source>
</evidence>
<name>A0A099KF95_COLPS</name>
<keyword evidence="1" id="KW-0812">Transmembrane</keyword>
<evidence type="ECO:0000313" key="5">
    <source>
        <dbReference type="EMBL" id="KGJ88637.1"/>
    </source>
</evidence>
<evidence type="ECO:0000256" key="2">
    <source>
        <dbReference type="SAM" id="SignalP"/>
    </source>
</evidence>
<feature type="transmembrane region" description="Helical" evidence="1">
    <location>
        <begin position="324"/>
        <end position="343"/>
    </location>
</feature>
<evidence type="ECO:0000313" key="6">
    <source>
        <dbReference type="Proteomes" id="UP000029843"/>
    </source>
</evidence>
<organism evidence="5 6">
    <name type="scientific">Colwellia psychrerythraea</name>
    <name type="common">Vibrio psychroerythus</name>
    <dbReference type="NCBI Taxonomy" id="28229"/>
    <lineage>
        <taxon>Bacteria</taxon>
        <taxon>Pseudomonadati</taxon>
        <taxon>Pseudomonadota</taxon>
        <taxon>Gammaproteobacteria</taxon>
        <taxon>Alteromonadales</taxon>
        <taxon>Colwelliaceae</taxon>
        <taxon>Colwellia</taxon>
    </lineage>
</organism>
<dbReference type="PANTHER" id="PTHR33507">
    <property type="entry name" value="INNER MEMBRANE PROTEIN YBBJ"/>
    <property type="match status" value="1"/>
</dbReference>
<feature type="domain" description="NfeD integral membrane" evidence="3">
    <location>
        <begin position="255"/>
        <end position="370"/>
    </location>
</feature>
<comment type="caution">
    <text evidence="5">The sequence shown here is derived from an EMBL/GenBank/DDBJ whole genome shotgun (WGS) entry which is preliminary data.</text>
</comment>
<gene>
    <name evidence="5" type="ORF">ND2E_3935</name>
</gene>
<dbReference type="Gene3D" id="3.90.226.10">
    <property type="entry name" value="2-enoyl-CoA Hydratase, Chain A, domain 1"/>
    <property type="match status" value="1"/>
</dbReference>
<dbReference type="SUPFAM" id="SSF52096">
    <property type="entry name" value="ClpP/crotonase"/>
    <property type="match status" value="1"/>
</dbReference>
<dbReference type="EMBL" id="JQED01000045">
    <property type="protein sequence ID" value="KGJ88637.1"/>
    <property type="molecule type" value="Genomic_DNA"/>
</dbReference>
<keyword evidence="2" id="KW-0732">Signal</keyword>
<dbReference type="AlphaFoldDB" id="A0A099KF95"/>
<dbReference type="Gene3D" id="2.40.50.140">
    <property type="entry name" value="Nucleic acid-binding proteins"/>
    <property type="match status" value="1"/>
</dbReference>
<keyword evidence="1" id="KW-1133">Transmembrane helix</keyword>
<dbReference type="InterPro" id="IPR012340">
    <property type="entry name" value="NA-bd_OB-fold"/>
</dbReference>
<feature type="chain" id="PRO_5001948244" evidence="2">
    <location>
        <begin position="22"/>
        <end position="445"/>
    </location>
</feature>
<sequence length="445" mass="47982" precursor="true">MLKKILFLAAFILLIQQYGNAQLSPSLNNSQWTVPVLSINGAIGPAVSEYLVTEISKANNDSSIPLVIIMLDTPGGLSSSLREINQQILNSSVPIACLVHPQGARAASAGTYMLYACHYAAMAPATTLGAATPVSLAPAPSNKDSDKTNKSPSAMEKKVLNDAIAYIRSLAQLRNRNEQWAELAVSKAATLTAEEALAENVINFIAPTAQALFATILKQDNSAYHFSEVTTDNTQLKTISPNWRNEFIATITNPNIAYILMLIGIYGLVLEFYSPGIGVAGITGVISLLIALYAFQLLPLNYSGFALLLVGISLLVIESIMPSFGVFGIGGTVAFVLGSIFLIDTEQPQYQISLPLIAAFAFVSILFFVLSLGLLWRKRKDKVVSGQEELIGAIAFAEASYSHKGFVLINGERWAAEFKHPVHQHQAVQIKAIEGLTLITIPCRE</sequence>
<dbReference type="OrthoDB" id="5289056at2"/>
<feature type="transmembrane region" description="Helical" evidence="1">
    <location>
        <begin position="247"/>
        <end position="269"/>
    </location>
</feature>
<dbReference type="RefSeq" id="WP_033094969.1">
    <property type="nucleotide sequence ID" value="NZ_JQED01000045.1"/>
</dbReference>
<keyword evidence="1" id="KW-0472">Membrane</keyword>
<dbReference type="Proteomes" id="UP000029843">
    <property type="component" value="Unassembled WGS sequence"/>
</dbReference>
<dbReference type="InterPro" id="IPR029045">
    <property type="entry name" value="ClpP/crotonase-like_dom_sf"/>
</dbReference>
<dbReference type="InterPro" id="IPR052165">
    <property type="entry name" value="Membrane_assoc_protease"/>
</dbReference>
<dbReference type="InterPro" id="IPR056738">
    <property type="entry name" value="NfeD1b_N"/>
</dbReference>
<dbReference type="PANTHER" id="PTHR33507:SF4">
    <property type="entry name" value="NODULATION COMPETITIVENESS PROTEIN NFED"/>
    <property type="match status" value="1"/>
</dbReference>
<dbReference type="Pfam" id="PF25145">
    <property type="entry name" value="NfeD1b_N"/>
    <property type="match status" value="1"/>
</dbReference>
<feature type="transmembrane region" description="Helical" evidence="1">
    <location>
        <begin position="355"/>
        <end position="376"/>
    </location>
</feature>
<accession>A0A099KF95</accession>
<evidence type="ECO:0000256" key="1">
    <source>
        <dbReference type="SAM" id="Phobius"/>
    </source>
</evidence>
<feature type="transmembrane region" description="Helical" evidence="1">
    <location>
        <begin position="276"/>
        <end position="294"/>
    </location>
</feature>
<proteinExistence type="predicted"/>
<feature type="domain" description="NfeD1b N-terminal" evidence="4">
    <location>
        <begin position="34"/>
        <end position="210"/>
    </location>
</feature>
<feature type="signal peptide" evidence="2">
    <location>
        <begin position="1"/>
        <end position="21"/>
    </location>
</feature>